<dbReference type="InterPro" id="IPR002018">
    <property type="entry name" value="CarbesteraseB"/>
</dbReference>
<proteinExistence type="inferred from homology"/>
<name>A0A336LS68_CULSO</name>
<dbReference type="Pfam" id="PF00135">
    <property type="entry name" value="COesterase"/>
    <property type="match status" value="1"/>
</dbReference>
<keyword evidence="3" id="KW-0325">Glycoprotein</keyword>
<reference evidence="5" key="1">
    <citation type="submission" date="2018-07" db="EMBL/GenBank/DDBJ databases">
        <authorList>
            <person name="Quirk P.G."/>
            <person name="Krulwich T.A."/>
        </authorList>
    </citation>
    <scope>NUCLEOTIDE SEQUENCE</scope>
</reference>
<evidence type="ECO:0000259" key="4">
    <source>
        <dbReference type="Pfam" id="PF00135"/>
    </source>
</evidence>
<sequence>MKVRIIESDKMTSSLVKLFVGIMLPHIILSARDPPMVTIPGQGQLMGTYMKMFRIQTVIAYLGIPYAHPPIAEKRFAAPIVDGLPSWEGVRNASTIPPDCWQSTVRRTKKRHDEIFSQLLSKSGNDEEEQHTYDEDCLYLNVFIPDAPVPPDGYAVIVWLHSGDFAHGSPFELNPFQLVFKQKVIVVTIAYRLNVFGFFTTLDGESPGNFGLMDQSAALLWINTNIKHFNGNDSNITLFGHGAGGVSTALHLTSGDWSEGMFSRAIIMSPAGFLDTAVKDASAYAVSLDRTATTFGCFRRPTSMLMQCMRGISPQKLVDTGPELDWGPIVDNGLSNTTLMYIPDFPRNMIEKGLVRKVPVLIGYTDTEDGLDIAGDPKTGITLDVYENIIGEEILGDLSQIESNDTMCEGNTQMALEAVHFLYKPFPPITDQLLLKRKLVDFSTERYFVAPIMTFANLISKHVDVYVYRFDMKPRTSGATKGIPSWMGVPHKFDLIYIWGLPYWVRLPDNQVWESTDKRIADIIMTMWANFAKYANPTETGIYIKWDNFTQEHPGVLIIDRNFNMSDHNTLNYRGVQFWTDYYPKVLHFASTCCNGTFLEGGQVENKVSMASLVVVISSIVLQLLLRIT</sequence>
<dbReference type="InterPro" id="IPR051093">
    <property type="entry name" value="Neuroligin/BSAL"/>
</dbReference>
<dbReference type="Gene3D" id="3.40.50.1820">
    <property type="entry name" value="alpha/beta hydrolase"/>
    <property type="match status" value="1"/>
</dbReference>
<accession>A0A336LS68</accession>
<evidence type="ECO:0000256" key="1">
    <source>
        <dbReference type="ARBA" id="ARBA00005964"/>
    </source>
</evidence>
<gene>
    <name evidence="5" type="primary">CSON012998</name>
</gene>
<comment type="similarity">
    <text evidence="1">Belongs to the type-B carboxylesterase/lipase family.</text>
</comment>
<dbReference type="InterPro" id="IPR019819">
    <property type="entry name" value="Carboxylesterase_B_CS"/>
</dbReference>
<dbReference type="PROSITE" id="PS00941">
    <property type="entry name" value="CARBOXYLESTERASE_B_2"/>
    <property type="match status" value="1"/>
</dbReference>
<dbReference type="PANTHER" id="PTHR43903">
    <property type="entry name" value="NEUROLIGIN"/>
    <property type="match status" value="1"/>
</dbReference>
<protein>
    <submittedName>
        <fullName evidence="5">CSON012998 protein</fullName>
    </submittedName>
</protein>
<dbReference type="OMA" id="EWSKGGF"/>
<evidence type="ECO:0000313" key="5">
    <source>
        <dbReference type="EMBL" id="SSX19277.1"/>
    </source>
</evidence>
<feature type="domain" description="Carboxylesterase type B" evidence="4">
    <location>
        <begin position="34"/>
        <end position="579"/>
    </location>
</feature>
<keyword evidence="2" id="KW-0732">Signal</keyword>
<organism evidence="5">
    <name type="scientific">Culicoides sonorensis</name>
    <name type="common">Biting midge</name>
    <dbReference type="NCBI Taxonomy" id="179676"/>
    <lineage>
        <taxon>Eukaryota</taxon>
        <taxon>Metazoa</taxon>
        <taxon>Ecdysozoa</taxon>
        <taxon>Arthropoda</taxon>
        <taxon>Hexapoda</taxon>
        <taxon>Insecta</taxon>
        <taxon>Pterygota</taxon>
        <taxon>Neoptera</taxon>
        <taxon>Endopterygota</taxon>
        <taxon>Diptera</taxon>
        <taxon>Nematocera</taxon>
        <taxon>Chironomoidea</taxon>
        <taxon>Ceratopogonidae</taxon>
        <taxon>Ceratopogoninae</taxon>
        <taxon>Culicoides</taxon>
        <taxon>Monoculicoides</taxon>
    </lineage>
</organism>
<dbReference type="EMBL" id="UFQT01000063">
    <property type="protein sequence ID" value="SSX19277.1"/>
    <property type="molecule type" value="Genomic_DNA"/>
</dbReference>
<dbReference type="AlphaFoldDB" id="A0A336LS68"/>
<dbReference type="SUPFAM" id="SSF53474">
    <property type="entry name" value="alpha/beta-Hydrolases"/>
    <property type="match status" value="1"/>
</dbReference>
<dbReference type="VEuPathDB" id="VectorBase:CSON012998"/>
<evidence type="ECO:0000256" key="2">
    <source>
        <dbReference type="ARBA" id="ARBA00022729"/>
    </source>
</evidence>
<dbReference type="InterPro" id="IPR029058">
    <property type="entry name" value="AB_hydrolase_fold"/>
</dbReference>
<evidence type="ECO:0000256" key="3">
    <source>
        <dbReference type="ARBA" id="ARBA00023180"/>
    </source>
</evidence>